<dbReference type="PROSITE" id="PS50011">
    <property type="entry name" value="PROTEIN_KINASE_DOM"/>
    <property type="match status" value="1"/>
</dbReference>
<evidence type="ECO:0000313" key="10">
    <source>
        <dbReference type="Proteomes" id="UP000054978"/>
    </source>
</evidence>
<dbReference type="Pfam" id="PF26309">
    <property type="entry name" value="DUF8082"/>
    <property type="match status" value="2"/>
</dbReference>
<dbReference type="Proteomes" id="UP000054978">
    <property type="component" value="Unassembled WGS sequence"/>
</dbReference>
<dbReference type="STRING" id="1777144.AWB83_01111"/>
<dbReference type="GO" id="GO:0005524">
    <property type="term" value="F:ATP binding"/>
    <property type="evidence" value="ECO:0007669"/>
    <property type="project" value="UniProtKB-UniRule"/>
</dbReference>
<dbReference type="EC" id="2.7.11.1" evidence="1"/>
<evidence type="ECO:0000256" key="7">
    <source>
        <dbReference type="PROSITE-ProRule" id="PRU10141"/>
    </source>
</evidence>
<protein>
    <recommendedName>
        <fullName evidence="1">non-specific serine/threonine protein kinase</fullName>
        <ecNumber evidence="1">2.7.11.1</ecNumber>
    </recommendedName>
</protein>
<evidence type="ECO:0000256" key="2">
    <source>
        <dbReference type="ARBA" id="ARBA00022527"/>
    </source>
</evidence>
<dbReference type="PROSITE" id="PS00107">
    <property type="entry name" value="PROTEIN_KINASE_ATP"/>
    <property type="match status" value="1"/>
</dbReference>
<keyword evidence="10" id="KW-1185">Reference proteome</keyword>
<keyword evidence="2 9" id="KW-0723">Serine/threonine-protein kinase</keyword>
<name>A0A157ZWZ3_9BURK</name>
<keyword evidence="5 9" id="KW-0418">Kinase</keyword>
<dbReference type="CDD" id="cd14014">
    <property type="entry name" value="STKc_PknB_like"/>
    <property type="match status" value="1"/>
</dbReference>
<dbReference type="Gene3D" id="1.10.510.10">
    <property type="entry name" value="Transferase(Phosphotransferase) domain 1"/>
    <property type="match status" value="1"/>
</dbReference>
<dbReference type="GO" id="GO:0004674">
    <property type="term" value="F:protein serine/threonine kinase activity"/>
    <property type="evidence" value="ECO:0007669"/>
    <property type="project" value="UniProtKB-KW"/>
</dbReference>
<gene>
    <name evidence="9" type="ORF">AWB83_01111</name>
</gene>
<dbReference type="InterPro" id="IPR000719">
    <property type="entry name" value="Prot_kinase_dom"/>
</dbReference>
<comment type="caution">
    <text evidence="9">The sequence shown here is derived from an EMBL/GenBank/DDBJ whole genome shotgun (WGS) entry which is preliminary data.</text>
</comment>
<feature type="domain" description="Protein kinase" evidence="8">
    <location>
        <begin position="17"/>
        <end position="276"/>
    </location>
</feature>
<dbReference type="AlphaFoldDB" id="A0A157ZWZ3"/>
<dbReference type="PROSITE" id="PS00108">
    <property type="entry name" value="PROTEIN_KINASE_ST"/>
    <property type="match status" value="1"/>
</dbReference>
<keyword evidence="4 7" id="KW-0547">Nucleotide-binding</keyword>
<dbReference type="Pfam" id="PF00069">
    <property type="entry name" value="Pkinase"/>
    <property type="match status" value="1"/>
</dbReference>
<organism evidence="9 10">
    <name type="scientific">Caballeronia ptereochthonis</name>
    <dbReference type="NCBI Taxonomy" id="1777144"/>
    <lineage>
        <taxon>Bacteria</taxon>
        <taxon>Pseudomonadati</taxon>
        <taxon>Pseudomonadota</taxon>
        <taxon>Betaproteobacteria</taxon>
        <taxon>Burkholderiales</taxon>
        <taxon>Burkholderiaceae</taxon>
        <taxon>Caballeronia</taxon>
    </lineage>
</organism>
<evidence type="ECO:0000256" key="1">
    <source>
        <dbReference type="ARBA" id="ARBA00012513"/>
    </source>
</evidence>
<keyword evidence="6 7" id="KW-0067">ATP-binding</keyword>
<sequence length="474" mass="50334">MTAAAMDPPRITHLGKYRIEAMLGAGAMGVVYRAFDPHIERHVALKTIRHELFESGERESLMARLRNEAQAAGRLTHPNIVGVYDYGETLHTAYIAMELVSGQGLKQLLDAGRPPELATALDWFAQLLAALGFAHEHGVVHRDIKPANLLVSAQGRLKVADFGVAHVESSTLTLAGAMIGTPCYMSPEQFTGEPVDGRSDLFSAAIVLYQMLTGCRPFAGASQAEVMRQVMHETPRMPSACNPALPPALDDVLIRALSRLPAARFQTADALRQALADALHDAQPLPPGGAAAAGDDRTILEAQPVKATGPLASGTGSWRGESLPSLTMWPAVMLASVETQLAAQIGPVARLLVRRAAARAANAPDLPALVALLAPHVPSDKGRAQFVAAFAEGSRAGTTHGAASSPQTSRFPWLGAEEVHAAALKLAVYLGPIAHIVAKREASSATSLRALHERLAATISNERDRARFERDVGL</sequence>
<keyword evidence="3" id="KW-0808">Transferase</keyword>
<dbReference type="SUPFAM" id="SSF56112">
    <property type="entry name" value="Protein kinase-like (PK-like)"/>
    <property type="match status" value="1"/>
</dbReference>
<dbReference type="Gene3D" id="3.30.200.20">
    <property type="entry name" value="Phosphorylase Kinase, domain 1"/>
    <property type="match status" value="1"/>
</dbReference>
<proteinExistence type="predicted"/>
<evidence type="ECO:0000256" key="3">
    <source>
        <dbReference type="ARBA" id="ARBA00022679"/>
    </source>
</evidence>
<reference evidence="9" key="1">
    <citation type="submission" date="2016-01" db="EMBL/GenBank/DDBJ databases">
        <authorList>
            <person name="Peeters C."/>
        </authorList>
    </citation>
    <scope>NUCLEOTIDE SEQUENCE [LARGE SCALE GENOMIC DNA]</scope>
    <source>
        <strain evidence="9">LMG 29326</strain>
    </source>
</reference>
<dbReference type="InterPro" id="IPR058395">
    <property type="entry name" value="DUF8082"/>
</dbReference>
<dbReference type="FunFam" id="1.10.510.10:FF:000021">
    <property type="entry name" value="Serine/threonine protein kinase"/>
    <property type="match status" value="1"/>
</dbReference>
<dbReference type="InterPro" id="IPR011009">
    <property type="entry name" value="Kinase-like_dom_sf"/>
</dbReference>
<evidence type="ECO:0000256" key="6">
    <source>
        <dbReference type="ARBA" id="ARBA00022840"/>
    </source>
</evidence>
<feature type="binding site" evidence="7">
    <location>
        <position position="46"/>
    </location>
    <ligand>
        <name>ATP</name>
        <dbReference type="ChEBI" id="CHEBI:30616"/>
    </ligand>
</feature>
<evidence type="ECO:0000256" key="5">
    <source>
        <dbReference type="ARBA" id="ARBA00022777"/>
    </source>
</evidence>
<evidence type="ECO:0000256" key="4">
    <source>
        <dbReference type="ARBA" id="ARBA00022741"/>
    </source>
</evidence>
<accession>A0A157ZWZ3</accession>
<dbReference type="InterPro" id="IPR017441">
    <property type="entry name" value="Protein_kinase_ATP_BS"/>
</dbReference>
<dbReference type="PANTHER" id="PTHR43289:SF6">
    <property type="entry name" value="SERINE_THREONINE-PROTEIN KINASE NEKL-3"/>
    <property type="match status" value="1"/>
</dbReference>
<dbReference type="EMBL" id="FCOB02000004">
    <property type="protein sequence ID" value="SAK50020.1"/>
    <property type="molecule type" value="Genomic_DNA"/>
</dbReference>
<evidence type="ECO:0000259" key="8">
    <source>
        <dbReference type="PROSITE" id="PS50011"/>
    </source>
</evidence>
<dbReference type="RefSeq" id="WP_208636710.1">
    <property type="nucleotide sequence ID" value="NZ_FCOB02000004.1"/>
</dbReference>
<dbReference type="SMART" id="SM00220">
    <property type="entry name" value="S_TKc"/>
    <property type="match status" value="1"/>
</dbReference>
<evidence type="ECO:0000313" key="9">
    <source>
        <dbReference type="EMBL" id="SAK50020.1"/>
    </source>
</evidence>
<dbReference type="InterPro" id="IPR008271">
    <property type="entry name" value="Ser/Thr_kinase_AS"/>
</dbReference>
<dbReference type="PANTHER" id="PTHR43289">
    <property type="entry name" value="MITOGEN-ACTIVATED PROTEIN KINASE KINASE KINASE 20-RELATED"/>
    <property type="match status" value="1"/>
</dbReference>